<dbReference type="CDD" id="cd06257">
    <property type="entry name" value="DnaJ"/>
    <property type="match status" value="1"/>
</dbReference>
<dbReference type="PROSITE" id="PS50076">
    <property type="entry name" value="DNAJ_2"/>
    <property type="match status" value="1"/>
</dbReference>
<feature type="region of interest" description="Disordered" evidence="1">
    <location>
        <begin position="132"/>
        <end position="170"/>
    </location>
</feature>
<gene>
    <name evidence="3" type="ORF">DFP90_11739</name>
</gene>
<dbReference type="PANTHER" id="PTHR24074">
    <property type="entry name" value="CO-CHAPERONE PROTEIN DJLA"/>
    <property type="match status" value="1"/>
</dbReference>
<evidence type="ECO:0000313" key="4">
    <source>
        <dbReference type="Proteomes" id="UP000256845"/>
    </source>
</evidence>
<sequence length="170" mass="18864">MNIYDAARILGLSGELDAETIKSAYREAARKYHPDTNPAGADMMKMVNAAYDVLKDFSGKLDFSNSKQAPGDYPEQLNEALNSIIDLPGLSIEVCGAWAWVTGDTKTHKDALKSAKFKYASKKKSWYFRPEDYRSRGGNKSMDEIRAKYGSQAPRPRRRQALSATCGEAA</sequence>
<name>A0A3D9H3S2_9PROT</name>
<feature type="compositionally biased region" description="Basic and acidic residues" evidence="1">
    <location>
        <begin position="132"/>
        <end position="147"/>
    </location>
</feature>
<dbReference type="InterPro" id="IPR050817">
    <property type="entry name" value="DjlA_DnaK_co-chaperone"/>
</dbReference>
<keyword evidence="4" id="KW-1185">Reference proteome</keyword>
<evidence type="ECO:0000259" key="2">
    <source>
        <dbReference type="PROSITE" id="PS50076"/>
    </source>
</evidence>
<reference evidence="3 4" key="1">
    <citation type="submission" date="2018-07" db="EMBL/GenBank/DDBJ databases">
        <title>Genomic Encyclopedia of Type Strains, Phase III (KMG-III): the genomes of soil and plant-associated and newly described type strains.</title>
        <authorList>
            <person name="Whitman W."/>
        </authorList>
    </citation>
    <scope>NUCLEOTIDE SEQUENCE [LARGE SCALE GENOMIC DNA]</scope>
    <source>
        <strain evidence="3 4">CECT 8488</strain>
    </source>
</reference>
<organism evidence="3 4">
    <name type="scientific">Aestuariispira insulae</name>
    <dbReference type="NCBI Taxonomy" id="1461337"/>
    <lineage>
        <taxon>Bacteria</taxon>
        <taxon>Pseudomonadati</taxon>
        <taxon>Pseudomonadota</taxon>
        <taxon>Alphaproteobacteria</taxon>
        <taxon>Rhodospirillales</taxon>
        <taxon>Kiloniellaceae</taxon>
        <taxon>Aestuariispira</taxon>
    </lineage>
</organism>
<feature type="domain" description="J" evidence="2">
    <location>
        <begin position="5"/>
        <end position="67"/>
    </location>
</feature>
<dbReference type="Pfam" id="PF00226">
    <property type="entry name" value="DnaJ"/>
    <property type="match status" value="1"/>
</dbReference>
<dbReference type="InterPro" id="IPR036869">
    <property type="entry name" value="J_dom_sf"/>
</dbReference>
<dbReference type="AlphaFoldDB" id="A0A3D9H3S2"/>
<dbReference type="Gene3D" id="1.10.287.110">
    <property type="entry name" value="DnaJ domain"/>
    <property type="match status" value="1"/>
</dbReference>
<dbReference type="PRINTS" id="PR00625">
    <property type="entry name" value="JDOMAIN"/>
</dbReference>
<protein>
    <submittedName>
        <fullName evidence="3">DnaJ-like protein</fullName>
    </submittedName>
</protein>
<dbReference type="Proteomes" id="UP000256845">
    <property type="component" value="Unassembled WGS sequence"/>
</dbReference>
<accession>A0A3D9H3S2</accession>
<dbReference type="InterPro" id="IPR001623">
    <property type="entry name" value="DnaJ_domain"/>
</dbReference>
<dbReference type="EMBL" id="QRDW01000017">
    <property type="protein sequence ID" value="RED44135.1"/>
    <property type="molecule type" value="Genomic_DNA"/>
</dbReference>
<evidence type="ECO:0000313" key="3">
    <source>
        <dbReference type="EMBL" id="RED44135.1"/>
    </source>
</evidence>
<proteinExistence type="predicted"/>
<dbReference type="RefSeq" id="WP_115939377.1">
    <property type="nucleotide sequence ID" value="NZ_QRDW01000017.1"/>
</dbReference>
<evidence type="ECO:0000256" key="1">
    <source>
        <dbReference type="SAM" id="MobiDB-lite"/>
    </source>
</evidence>
<dbReference type="OrthoDB" id="9775658at2"/>
<dbReference type="SMART" id="SM00271">
    <property type="entry name" value="DnaJ"/>
    <property type="match status" value="1"/>
</dbReference>
<dbReference type="SUPFAM" id="SSF46565">
    <property type="entry name" value="Chaperone J-domain"/>
    <property type="match status" value="1"/>
</dbReference>
<comment type="caution">
    <text evidence="3">The sequence shown here is derived from an EMBL/GenBank/DDBJ whole genome shotgun (WGS) entry which is preliminary data.</text>
</comment>